<keyword evidence="2" id="KW-0808">Transferase</keyword>
<comment type="caution">
    <text evidence="2">The sequence shown here is derived from an EMBL/GenBank/DDBJ whole genome shotgun (WGS) entry which is preliminary data.</text>
</comment>
<dbReference type="Gene3D" id="3.40.50.150">
    <property type="entry name" value="Vaccinia Virus protein VP39"/>
    <property type="match status" value="1"/>
</dbReference>
<evidence type="ECO:0000259" key="1">
    <source>
        <dbReference type="Pfam" id="PF08241"/>
    </source>
</evidence>
<dbReference type="Pfam" id="PF08241">
    <property type="entry name" value="Methyltransf_11"/>
    <property type="match status" value="1"/>
</dbReference>
<keyword evidence="2" id="KW-0489">Methyltransferase</keyword>
<dbReference type="InterPro" id="IPR029063">
    <property type="entry name" value="SAM-dependent_MTases_sf"/>
</dbReference>
<evidence type="ECO:0000313" key="3">
    <source>
        <dbReference type="Proteomes" id="UP000316562"/>
    </source>
</evidence>
<dbReference type="GO" id="GO:0032259">
    <property type="term" value="P:methylation"/>
    <property type="evidence" value="ECO:0007669"/>
    <property type="project" value="UniProtKB-KW"/>
</dbReference>
<accession>A0A519BEE7</accession>
<dbReference type="AlphaFoldDB" id="A0A519BEE7"/>
<protein>
    <submittedName>
        <fullName evidence="2">Methyltransferase domain-containing protein</fullName>
    </submittedName>
</protein>
<dbReference type="InterPro" id="IPR013216">
    <property type="entry name" value="Methyltransf_11"/>
</dbReference>
<sequence length="344" mass="39080">MINKNKINKIDKNKVKKNFSNSHQYDNAISYHSITLEMIADDILSFFISRHSAVFINNDGWLNRLNILDAGCGTCNGLLHIKNKINNNNIKNFDFIYLGVDIALGALKRGQSKVKADETGGAYLCCADCEEMPVKNKIMNVVFSNMVLHWLNKPLHFIKSVKNSLNLDSENLFICSFLSEGTLKELNLCYDKYKYSGGNTAKNVALHKFPDACYIKELLISEGFVVEEFKIVEHKEYAKTAFELFKRINLIGAKNSTNNFIIKDDLNKTKPEIKNTELCKNNASVNNQPASIGDHADNIRSEPIFSRYSILKKVLKDYENTYTADGDNVYASYYLTYIRAKLAD</sequence>
<name>A0A519BEE7_ACIG2</name>
<feature type="domain" description="Methyltransferase type 11" evidence="1">
    <location>
        <begin position="68"/>
        <end position="165"/>
    </location>
</feature>
<proteinExistence type="predicted"/>
<gene>
    <name evidence="2" type="ORF">EVJ46_08895</name>
</gene>
<dbReference type="EMBL" id="SGBC01000004">
    <property type="protein sequence ID" value="RZD15641.1"/>
    <property type="molecule type" value="Genomic_DNA"/>
</dbReference>
<organism evidence="2 3">
    <name type="scientific">Acididesulfobacter guangdongensis</name>
    <dbReference type="NCBI Taxonomy" id="2597225"/>
    <lineage>
        <taxon>Bacteria</taxon>
        <taxon>Deltaproteobacteria</taxon>
        <taxon>Candidatus Acidulodesulfobacterales</taxon>
        <taxon>Candidatus Acididesulfobacter</taxon>
    </lineage>
</organism>
<reference evidence="2 3" key="1">
    <citation type="journal article" date="2019" name="ISME J.">
        <title>Insights into ecological role of a new deltaproteobacterial order Candidatus Acidulodesulfobacterales by metagenomics and metatranscriptomics.</title>
        <authorList>
            <person name="Tan S."/>
            <person name="Liu J."/>
            <person name="Fang Y."/>
            <person name="Hedlund B.P."/>
            <person name="Lian Z.H."/>
            <person name="Huang L.Y."/>
            <person name="Li J.T."/>
            <person name="Huang L.N."/>
            <person name="Li W.J."/>
            <person name="Jiang H.C."/>
            <person name="Dong H.L."/>
            <person name="Shu W.S."/>
        </authorList>
    </citation>
    <scope>NUCLEOTIDE SEQUENCE [LARGE SCALE GENOMIC DNA]</scope>
    <source>
        <strain evidence="2">AP2</strain>
    </source>
</reference>
<evidence type="ECO:0000313" key="2">
    <source>
        <dbReference type="EMBL" id="RZD15641.1"/>
    </source>
</evidence>
<dbReference type="Proteomes" id="UP000316562">
    <property type="component" value="Unassembled WGS sequence"/>
</dbReference>
<dbReference type="SUPFAM" id="SSF53335">
    <property type="entry name" value="S-adenosyl-L-methionine-dependent methyltransferases"/>
    <property type="match status" value="1"/>
</dbReference>
<dbReference type="GO" id="GO:0008757">
    <property type="term" value="F:S-adenosylmethionine-dependent methyltransferase activity"/>
    <property type="evidence" value="ECO:0007669"/>
    <property type="project" value="InterPro"/>
</dbReference>